<keyword evidence="3" id="KW-0413">Isomerase</keyword>
<protein>
    <submittedName>
        <fullName evidence="3">Chalcone isomerase family protein</fullName>
    </submittedName>
</protein>
<dbReference type="EMBL" id="CP072801">
    <property type="protein sequence ID" value="QTR45681.1"/>
    <property type="molecule type" value="Genomic_DNA"/>
</dbReference>
<keyword evidence="4" id="KW-1185">Reference proteome</keyword>
<accession>A0ABX7WR30</accession>
<name>A0ABX7WR30_9GAMM</name>
<dbReference type="InterPro" id="IPR036298">
    <property type="entry name" value="Chalcone_isomerase_sf"/>
</dbReference>
<organism evidence="3 4">
    <name type="scientific">Thiothrix litoralis</name>
    <dbReference type="NCBI Taxonomy" id="2891210"/>
    <lineage>
        <taxon>Bacteria</taxon>
        <taxon>Pseudomonadati</taxon>
        <taxon>Pseudomonadota</taxon>
        <taxon>Gammaproteobacteria</taxon>
        <taxon>Thiotrichales</taxon>
        <taxon>Thiotrichaceae</taxon>
        <taxon>Thiothrix</taxon>
    </lineage>
</organism>
<reference evidence="3 4" key="1">
    <citation type="submission" date="2021-04" db="EMBL/GenBank/DDBJ databases">
        <title>Genomics, taxonomy and metabolism of representatives of sulfur bacteria of the genus Thiothrix: Thiothrix fructosivorans QT, Thiothrix unzii A1T and three new species, Thiothrix subterranea sp. nov., Thiothrix litoralis sp. nov. and 'Candidatus Thiothrix anitrata' sp. nov.</title>
        <authorList>
            <person name="Ravin N.V."/>
            <person name="Smolyakov D."/>
            <person name="Rudenko T.S."/>
            <person name="Mardanov A.V."/>
            <person name="Beletsky A.V."/>
            <person name="Markov N.D."/>
            <person name="Fomenkov A.I."/>
            <person name="Roberts R.J."/>
            <person name="Karnachuk O.V."/>
            <person name="Novikov A."/>
            <person name="Grabovich M.Y."/>
        </authorList>
    </citation>
    <scope>NUCLEOTIDE SEQUENCE [LARGE SCALE GENOMIC DNA]</scope>
    <source>
        <strain evidence="3 4">AS</strain>
    </source>
</reference>
<dbReference type="SUPFAM" id="SSF54626">
    <property type="entry name" value="Chalcone isomerase"/>
    <property type="match status" value="1"/>
</dbReference>
<evidence type="ECO:0000313" key="3">
    <source>
        <dbReference type="EMBL" id="QTR45681.1"/>
    </source>
</evidence>
<feature type="signal peptide" evidence="1">
    <location>
        <begin position="1"/>
        <end position="21"/>
    </location>
</feature>
<sequence>MRTLLKFWLALLCLLPVIGQAADNFPAQQTLAGQALTLNGKGIRTKAFFNLYTAGLYLQAKSTDAAAILASDTPTAIRLEVTSSMITSEKMEEAVREGFKKSTADPAIQPRIEQLIGVFKEEIKEGDVYDFVYKPTNVVIIKNGKPSATIAGNDFKQALFGIWLGENPVQASLKKALLGQ</sequence>
<feature type="chain" id="PRO_5045226557" evidence="1">
    <location>
        <begin position="22"/>
        <end position="180"/>
    </location>
</feature>
<keyword evidence="1" id="KW-0732">Signal</keyword>
<dbReference type="Gene3D" id="3.50.70.10">
    <property type="match status" value="1"/>
</dbReference>
<evidence type="ECO:0000259" key="2">
    <source>
        <dbReference type="Pfam" id="PF16036"/>
    </source>
</evidence>
<dbReference type="Pfam" id="PF16036">
    <property type="entry name" value="Chalcone_3"/>
    <property type="match status" value="1"/>
</dbReference>
<dbReference type="InterPro" id="IPR016088">
    <property type="entry name" value="Chalcone_isomerase_3-sand"/>
</dbReference>
<proteinExistence type="predicted"/>
<dbReference type="GO" id="GO:0016853">
    <property type="term" value="F:isomerase activity"/>
    <property type="evidence" value="ECO:0007669"/>
    <property type="project" value="UniProtKB-KW"/>
</dbReference>
<evidence type="ECO:0000256" key="1">
    <source>
        <dbReference type="SAM" id="SignalP"/>
    </source>
</evidence>
<evidence type="ECO:0000313" key="4">
    <source>
        <dbReference type="Proteomes" id="UP000672039"/>
    </source>
</evidence>
<dbReference type="InterPro" id="IPR016087">
    <property type="entry name" value="Chalcone_isomerase"/>
</dbReference>
<dbReference type="Proteomes" id="UP000672039">
    <property type="component" value="Chromosome"/>
</dbReference>
<gene>
    <name evidence="3" type="ORF">J9253_17005</name>
</gene>
<dbReference type="RefSeq" id="WP_210222078.1">
    <property type="nucleotide sequence ID" value="NZ_CP072801.1"/>
</dbReference>
<feature type="domain" description="Chalcone isomerase" evidence="2">
    <location>
        <begin position="24"/>
        <end position="179"/>
    </location>
</feature>